<dbReference type="Proteomes" id="UP000466039">
    <property type="component" value="Chromosome"/>
</dbReference>
<keyword evidence="2" id="KW-1185">Reference proteome</keyword>
<organism evidence="1 2">
    <name type="scientific">Mycolicibacterium monacense</name>
    <name type="common">Mycobacterium monacense</name>
    <dbReference type="NCBI Taxonomy" id="85693"/>
    <lineage>
        <taxon>Bacteria</taxon>
        <taxon>Bacillati</taxon>
        <taxon>Actinomycetota</taxon>
        <taxon>Actinomycetes</taxon>
        <taxon>Mycobacteriales</taxon>
        <taxon>Mycobacteriaceae</taxon>
        <taxon>Mycolicibacterium</taxon>
    </lineage>
</organism>
<accession>A0AAD1N2V2</accession>
<name>A0AAD1N2V2_MYCMB</name>
<evidence type="ECO:0000313" key="2">
    <source>
        <dbReference type="Proteomes" id="UP000466039"/>
    </source>
</evidence>
<evidence type="ECO:0000313" key="1">
    <source>
        <dbReference type="EMBL" id="BBZ64566.1"/>
    </source>
</evidence>
<protein>
    <submittedName>
        <fullName evidence="1">Uncharacterized protein</fullName>
    </submittedName>
</protein>
<gene>
    <name evidence="1" type="ORF">MMON_58670</name>
</gene>
<dbReference type="AlphaFoldDB" id="A0AAD1N2V2"/>
<proteinExistence type="predicted"/>
<dbReference type="EMBL" id="AP022617">
    <property type="protein sequence ID" value="BBZ64566.1"/>
    <property type="molecule type" value="Genomic_DNA"/>
</dbReference>
<reference evidence="1 2" key="1">
    <citation type="journal article" date="2019" name="Emerg. Microbes Infect.">
        <title>Comprehensive subspecies identification of 175 nontuberculous mycobacteria species based on 7547 genomic profiles.</title>
        <authorList>
            <person name="Matsumoto Y."/>
            <person name="Kinjo T."/>
            <person name="Motooka D."/>
            <person name="Nabeya D."/>
            <person name="Jung N."/>
            <person name="Uechi K."/>
            <person name="Horii T."/>
            <person name="Iida T."/>
            <person name="Fujita J."/>
            <person name="Nakamura S."/>
        </authorList>
    </citation>
    <scope>NUCLEOTIDE SEQUENCE [LARGE SCALE GENOMIC DNA]</scope>
    <source>
        <strain evidence="1 2">JCM 15658</strain>
    </source>
</reference>
<sequence>MVVDVEFGHCDGDLRIPLRQFGFEFVETVDAAGAQRQVTPLAANARAIPAPSPELAPVIRIL</sequence>